<gene>
    <name evidence="10" type="primary">LOC106461582</name>
</gene>
<dbReference type="PROSITE" id="PS01264">
    <property type="entry name" value="TBOX_2"/>
    <property type="match status" value="1"/>
</dbReference>
<sequence>MTLKNYAEYSTVQLSSRAKAFCIDALLHNQPAKFSRKDDGEENPATEEKCAQNTNPERPLETCLYKSPEKELIVEEIGCRQIVPFCIKPERPFTDSTCRKYETGASTTTGSALDTHINVELYMQDLWKKFHLLGNEMIITKAGRRLFPALKVKISGLLPDEQYSVWIDIVPVDSNRYRYMYCNSRWMVAGKGNQLRVGTRYIHPDSPANGRQWMAQTVSFDKLKLTNNKHPLLKGQVVLHSMQKYQPRICIKRVDNTGSSKGVMAETTEVKSFVFPETSFFTVTAYQNQQITKLKIASNPFAKGFREASKYRDSLPEMLSQCSNVSMKDHDIT</sequence>
<evidence type="ECO:0000313" key="10">
    <source>
        <dbReference type="RefSeq" id="XP_022244298.1"/>
    </source>
</evidence>
<evidence type="ECO:0000256" key="1">
    <source>
        <dbReference type="ARBA" id="ARBA00004123"/>
    </source>
</evidence>
<feature type="region of interest" description="Disordered" evidence="7">
    <location>
        <begin position="34"/>
        <end position="54"/>
    </location>
</feature>
<dbReference type="Gene3D" id="2.60.40.820">
    <property type="entry name" value="Transcription factor, T-box"/>
    <property type="match status" value="1"/>
</dbReference>
<dbReference type="PANTHER" id="PTHR11267:SF181">
    <property type="entry name" value="OPTOMOTOR-BLIND PROTEIN"/>
    <property type="match status" value="1"/>
</dbReference>
<dbReference type="RefSeq" id="XP_022244298.1">
    <property type="nucleotide sequence ID" value="XM_022388590.1"/>
</dbReference>
<dbReference type="SMART" id="SM00425">
    <property type="entry name" value="TBOX"/>
    <property type="match status" value="1"/>
</dbReference>
<dbReference type="InterPro" id="IPR008967">
    <property type="entry name" value="p53-like_TF_DNA-bd_sf"/>
</dbReference>
<dbReference type="InterPro" id="IPR001699">
    <property type="entry name" value="TF_T-box"/>
</dbReference>
<dbReference type="InterPro" id="IPR036960">
    <property type="entry name" value="T-box_sf"/>
</dbReference>
<name>A0ABM1SKZ2_LIMPO</name>
<feature type="domain" description="T-box" evidence="8">
    <location>
        <begin position="121"/>
        <end position="307"/>
    </location>
</feature>
<evidence type="ECO:0000313" key="9">
    <source>
        <dbReference type="Proteomes" id="UP000694941"/>
    </source>
</evidence>
<evidence type="ECO:0000256" key="5">
    <source>
        <dbReference type="ARBA" id="ARBA00023242"/>
    </source>
</evidence>
<dbReference type="GeneID" id="106461582"/>
<dbReference type="PROSITE" id="PS01283">
    <property type="entry name" value="TBOX_1"/>
    <property type="match status" value="1"/>
</dbReference>
<evidence type="ECO:0000259" key="8">
    <source>
        <dbReference type="PROSITE" id="PS50252"/>
    </source>
</evidence>
<keyword evidence="9" id="KW-1185">Reference proteome</keyword>
<evidence type="ECO:0000256" key="4">
    <source>
        <dbReference type="ARBA" id="ARBA00023163"/>
    </source>
</evidence>
<dbReference type="SUPFAM" id="SSF49417">
    <property type="entry name" value="p53-like transcription factors"/>
    <property type="match status" value="1"/>
</dbReference>
<proteinExistence type="predicted"/>
<comment type="subcellular location">
    <subcellularLocation>
        <location evidence="1 6">Nucleus</location>
    </subcellularLocation>
</comment>
<dbReference type="CDD" id="cd20682">
    <property type="entry name" value="T-box-like"/>
    <property type="match status" value="1"/>
</dbReference>
<dbReference type="InterPro" id="IPR018186">
    <property type="entry name" value="TF_T-box_CS"/>
</dbReference>
<organism evidence="9 10">
    <name type="scientific">Limulus polyphemus</name>
    <name type="common">Atlantic horseshoe crab</name>
    <dbReference type="NCBI Taxonomy" id="6850"/>
    <lineage>
        <taxon>Eukaryota</taxon>
        <taxon>Metazoa</taxon>
        <taxon>Ecdysozoa</taxon>
        <taxon>Arthropoda</taxon>
        <taxon>Chelicerata</taxon>
        <taxon>Merostomata</taxon>
        <taxon>Xiphosura</taxon>
        <taxon>Limulidae</taxon>
        <taxon>Limulus</taxon>
    </lineage>
</organism>
<keyword evidence="3 6" id="KW-0238">DNA-binding</keyword>
<evidence type="ECO:0000256" key="2">
    <source>
        <dbReference type="ARBA" id="ARBA00023015"/>
    </source>
</evidence>
<dbReference type="InterPro" id="IPR046360">
    <property type="entry name" value="T-box_DNA-bd"/>
</dbReference>
<protein>
    <submittedName>
        <fullName evidence="10">T-box transcription factor TBX15-like</fullName>
    </submittedName>
</protein>
<comment type="caution">
    <text evidence="6">Lacks conserved residue(s) required for the propagation of feature annotation.</text>
</comment>
<keyword evidence="2" id="KW-0805">Transcription regulation</keyword>
<accession>A0ABM1SKZ2</accession>
<keyword evidence="5 6" id="KW-0539">Nucleus</keyword>
<evidence type="ECO:0000256" key="6">
    <source>
        <dbReference type="PROSITE-ProRule" id="PRU00201"/>
    </source>
</evidence>
<dbReference type="PANTHER" id="PTHR11267">
    <property type="entry name" value="T-BOX PROTEIN-RELATED"/>
    <property type="match status" value="1"/>
</dbReference>
<dbReference type="Proteomes" id="UP000694941">
    <property type="component" value="Unplaced"/>
</dbReference>
<reference evidence="10" key="1">
    <citation type="submission" date="2025-08" db="UniProtKB">
        <authorList>
            <consortium name="RefSeq"/>
        </authorList>
    </citation>
    <scope>IDENTIFICATION</scope>
    <source>
        <tissue evidence="10">Muscle</tissue>
    </source>
</reference>
<keyword evidence="4" id="KW-0804">Transcription</keyword>
<dbReference type="PRINTS" id="PR00937">
    <property type="entry name" value="TBOX"/>
</dbReference>
<feature type="non-terminal residue" evidence="10">
    <location>
        <position position="333"/>
    </location>
</feature>
<evidence type="ECO:0000256" key="3">
    <source>
        <dbReference type="ARBA" id="ARBA00023125"/>
    </source>
</evidence>
<dbReference type="Pfam" id="PF00907">
    <property type="entry name" value="T-box"/>
    <property type="match status" value="1"/>
</dbReference>
<dbReference type="PROSITE" id="PS50252">
    <property type="entry name" value="TBOX_3"/>
    <property type="match status" value="1"/>
</dbReference>
<evidence type="ECO:0000256" key="7">
    <source>
        <dbReference type="SAM" id="MobiDB-lite"/>
    </source>
</evidence>